<name>A0A2S5B0Z9_9BASI</name>
<evidence type="ECO:0000313" key="3">
    <source>
        <dbReference type="Proteomes" id="UP000237144"/>
    </source>
</evidence>
<feature type="compositionally biased region" description="Basic and acidic residues" evidence="1">
    <location>
        <begin position="125"/>
        <end position="136"/>
    </location>
</feature>
<dbReference type="AlphaFoldDB" id="A0A2S5B0Z9"/>
<keyword evidence="3" id="KW-1185">Reference proteome</keyword>
<dbReference type="Proteomes" id="UP000237144">
    <property type="component" value="Unassembled WGS sequence"/>
</dbReference>
<dbReference type="OrthoDB" id="2524354at2759"/>
<protein>
    <submittedName>
        <fullName evidence="2">Uncharacterized protein</fullName>
    </submittedName>
</protein>
<sequence>MPTLLAQTPSTLISHIPSSHSRVSMPQDGQATPIVEPIQKPANVPTGADAAVTSRSGNATDLEPIKPSPVVDEGPAGGADIPSHQVGAADASRPGTQDALRGQGNSATIETFSREDYAPVSRSQRGNDVEAQKAEAESQMTGPGGDDDFRPTSAKGSDEPQPGRVQPNLDSDKNLVEAGTNMAGAGGAESGSDDMGVKDRTKKAKL</sequence>
<evidence type="ECO:0000313" key="2">
    <source>
        <dbReference type="EMBL" id="POY70425.1"/>
    </source>
</evidence>
<organism evidence="2 3">
    <name type="scientific">Rhodotorula taiwanensis</name>
    <dbReference type="NCBI Taxonomy" id="741276"/>
    <lineage>
        <taxon>Eukaryota</taxon>
        <taxon>Fungi</taxon>
        <taxon>Dikarya</taxon>
        <taxon>Basidiomycota</taxon>
        <taxon>Pucciniomycotina</taxon>
        <taxon>Microbotryomycetes</taxon>
        <taxon>Sporidiobolales</taxon>
        <taxon>Sporidiobolaceae</taxon>
        <taxon>Rhodotorula</taxon>
    </lineage>
</organism>
<gene>
    <name evidence="2" type="ORF">BMF94_6572</name>
</gene>
<feature type="compositionally biased region" description="Polar residues" evidence="1">
    <location>
        <begin position="1"/>
        <end position="30"/>
    </location>
</feature>
<dbReference type="EMBL" id="PJQD01000117">
    <property type="protein sequence ID" value="POY70425.1"/>
    <property type="molecule type" value="Genomic_DNA"/>
</dbReference>
<feature type="region of interest" description="Disordered" evidence="1">
    <location>
        <begin position="1"/>
        <end position="206"/>
    </location>
</feature>
<proteinExistence type="predicted"/>
<accession>A0A2S5B0Z9</accession>
<evidence type="ECO:0000256" key="1">
    <source>
        <dbReference type="SAM" id="MobiDB-lite"/>
    </source>
</evidence>
<reference evidence="2 3" key="1">
    <citation type="journal article" date="2018" name="Front. Microbiol.">
        <title>Prospects for Fungal Bioremediation of Acidic Radioactive Waste Sites: Characterization and Genome Sequence of Rhodotorula taiwanensis MD1149.</title>
        <authorList>
            <person name="Tkavc R."/>
            <person name="Matrosova V.Y."/>
            <person name="Grichenko O.E."/>
            <person name="Gostincar C."/>
            <person name="Volpe R.P."/>
            <person name="Klimenkova P."/>
            <person name="Gaidamakova E.K."/>
            <person name="Zhou C.E."/>
            <person name="Stewart B.J."/>
            <person name="Lyman M.G."/>
            <person name="Malfatti S.A."/>
            <person name="Rubinfeld B."/>
            <person name="Courtot M."/>
            <person name="Singh J."/>
            <person name="Dalgard C.L."/>
            <person name="Hamilton T."/>
            <person name="Frey K.G."/>
            <person name="Gunde-Cimerman N."/>
            <person name="Dugan L."/>
            <person name="Daly M.J."/>
        </authorList>
    </citation>
    <scope>NUCLEOTIDE SEQUENCE [LARGE SCALE GENOMIC DNA]</scope>
    <source>
        <strain evidence="2 3">MD1149</strain>
    </source>
</reference>
<comment type="caution">
    <text evidence="2">The sequence shown here is derived from an EMBL/GenBank/DDBJ whole genome shotgun (WGS) entry which is preliminary data.</text>
</comment>